<protein>
    <submittedName>
        <fullName evidence="1">Uncharacterized protein</fullName>
    </submittedName>
</protein>
<gene>
    <name evidence="1" type="ORF">A1OE_970</name>
</gene>
<dbReference type="Proteomes" id="UP000010077">
    <property type="component" value="Chromosome"/>
</dbReference>
<accession>K7ZD37</accession>
<proteinExistence type="predicted"/>
<dbReference type="EMBL" id="CP003539">
    <property type="protein sequence ID" value="AFX99151.1"/>
    <property type="molecule type" value="Genomic_DNA"/>
</dbReference>
<dbReference type="AlphaFoldDB" id="K7ZD37"/>
<evidence type="ECO:0000313" key="2">
    <source>
        <dbReference type="Proteomes" id="UP000010077"/>
    </source>
</evidence>
<name>K7ZD37_9PROT</name>
<evidence type="ECO:0000313" key="1">
    <source>
        <dbReference type="EMBL" id="AFX99151.1"/>
    </source>
</evidence>
<reference evidence="1 2" key="1">
    <citation type="journal article" date="2012" name="Proc. Natl. Acad. Sci. U.S.A.">
        <title>Genome streamlining and chemical defense in a coral reef symbiosis.</title>
        <authorList>
            <person name="Kwan J.C."/>
            <person name="Donia M.S."/>
            <person name="Han A.W."/>
            <person name="Hirose E."/>
            <person name="Haygood M.G."/>
            <person name="Schmidt E.W."/>
        </authorList>
    </citation>
    <scope>NUCLEOTIDE SEQUENCE [LARGE SCALE GENOMIC DNA]</scope>
    <source>
        <strain evidence="1 2">L2</strain>
    </source>
</reference>
<dbReference type="KEGG" id="thal:A1OE_970"/>
<organism evidence="1 2">
    <name type="scientific">Candidatus Endolissoclinum faulkneri L2</name>
    <dbReference type="NCBI Taxonomy" id="1193729"/>
    <lineage>
        <taxon>Bacteria</taxon>
        <taxon>Pseudomonadati</taxon>
        <taxon>Pseudomonadota</taxon>
        <taxon>Alphaproteobacteria</taxon>
        <taxon>Rhodospirillales</taxon>
        <taxon>Rhodospirillaceae</taxon>
        <taxon>Candidatus Endolissoclinum</taxon>
    </lineage>
</organism>
<sequence length="43" mass="5108">MLFISVHIFNLDNVIQSICSTVEMNCYQIRLVLIKLFEKIYSK</sequence>
<keyword evidence="2" id="KW-1185">Reference proteome</keyword>
<dbReference type="HOGENOM" id="CLU_3231084_0_0_5"/>